<evidence type="ECO:0000313" key="2">
    <source>
        <dbReference type="EMBL" id="KAF4651907.1"/>
    </source>
</evidence>
<proteinExistence type="predicted"/>
<dbReference type="OrthoDB" id="10378251at2759"/>
<dbReference type="Gene3D" id="2.40.70.10">
    <property type="entry name" value="Acid Proteases"/>
    <property type="match status" value="2"/>
</dbReference>
<dbReference type="SUPFAM" id="SSF50630">
    <property type="entry name" value="Acid proteases"/>
    <property type="match status" value="1"/>
</dbReference>
<accession>A0A7J6KYB9</accession>
<reference evidence="2 3" key="1">
    <citation type="submission" date="2020-04" db="EMBL/GenBank/DDBJ databases">
        <title>Perkinsus olseni comparative genomics.</title>
        <authorList>
            <person name="Bogema D.R."/>
        </authorList>
    </citation>
    <scope>NUCLEOTIDE SEQUENCE [LARGE SCALE GENOMIC DNA]</scope>
    <source>
        <strain evidence="2">ATCC PRA-179</strain>
    </source>
</reference>
<organism evidence="2 3">
    <name type="scientific">Perkinsus olseni</name>
    <name type="common">Perkinsus atlanticus</name>
    <dbReference type="NCBI Taxonomy" id="32597"/>
    <lineage>
        <taxon>Eukaryota</taxon>
        <taxon>Sar</taxon>
        <taxon>Alveolata</taxon>
        <taxon>Perkinsozoa</taxon>
        <taxon>Perkinsea</taxon>
        <taxon>Perkinsida</taxon>
        <taxon>Perkinsidae</taxon>
        <taxon>Perkinsus</taxon>
    </lineage>
</organism>
<dbReference type="Proteomes" id="UP000570595">
    <property type="component" value="Unassembled WGS sequence"/>
</dbReference>
<dbReference type="EMBL" id="JABAHT010000784">
    <property type="protein sequence ID" value="KAF4651907.1"/>
    <property type="molecule type" value="Genomic_DNA"/>
</dbReference>
<evidence type="ECO:0000313" key="3">
    <source>
        <dbReference type="Proteomes" id="UP000570595"/>
    </source>
</evidence>
<dbReference type="InterPro" id="IPR021109">
    <property type="entry name" value="Peptidase_aspartic_dom_sf"/>
</dbReference>
<evidence type="ECO:0000259" key="1">
    <source>
        <dbReference type="PROSITE" id="PS51767"/>
    </source>
</evidence>
<feature type="domain" description="Peptidase A1" evidence="1">
    <location>
        <begin position="1"/>
        <end position="313"/>
    </location>
</feature>
<dbReference type="InterPro" id="IPR033121">
    <property type="entry name" value="PEPTIDASE_A1"/>
</dbReference>
<protein>
    <recommendedName>
        <fullName evidence="1">Peptidase A1 domain-containing protein</fullName>
    </recommendedName>
</protein>
<gene>
    <name evidence="2" type="ORF">FOZ61_010066</name>
</gene>
<sequence>MLITVLIHSARVEKLEYIDGDVVSYVNRNVTINFGERKISKFQIGLMVGCSRVDKDIQPYALLGLSFSLPQEPHAQVKTPSFIKQLVDAGEIPQPTVSIHVFKFSVGMNGRLVLGQPLERTEGTTLFPLVKPVWAEQMVAILASAVWVRGSSTKSRLMGPTLEQNSFPPGNAKGELPLAFDSGDDLTTLPRPVFSMIWEAIEAEFGLDRVDGSKMLRFNSKKDKRLTAFADANGRIWSRKRVIRHLPVIVIKVDDAFTFEVPLTRHVRVCTGGWCRLMVIDAGKSQNDFVPGRPFFVQYRLHVDFGARAIGLTTLRKTVVEEAVSDESWKRHRAPRCKKRVHRSRGVAEVFGRCIGSEHD</sequence>
<comment type="caution">
    <text evidence="2">The sequence shown here is derived from an EMBL/GenBank/DDBJ whole genome shotgun (WGS) entry which is preliminary data.</text>
</comment>
<name>A0A7J6KYB9_PEROL</name>
<dbReference type="AlphaFoldDB" id="A0A7J6KYB9"/>
<dbReference type="PROSITE" id="PS51767">
    <property type="entry name" value="PEPTIDASE_A1"/>
    <property type="match status" value="1"/>
</dbReference>